<protein>
    <submittedName>
        <fullName evidence="2">Heat shock protein 30-like</fullName>
    </submittedName>
</protein>
<evidence type="ECO:0000256" key="1">
    <source>
        <dbReference type="SAM" id="MobiDB-lite"/>
    </source>
</evidence>
<keyword evidence="2" id="KW-0346">Stress response</keyword>
<gene>
    <name evidence="2" type="ORF">FSCOSCO3_A016861</name>
</gene>
<comment type="caution">
    <text evidence="2">The sequence shown here is derived from an EMBL/GenBank/DDBJ whole genome shotgun (WGS) entry which is preliminary data.</text>
</comment>
<feature type="region of interest" description="Disordered" evidence="1">
    <location>
        <begin position="171"/>
        <end position="202"/>
    </location>
</feature>
<dbReference type="Gene3D" id="2.60.40.790">
    <property type="match status" value="1"/>
</dbReference>
<sequence>MLCSHGFQSALSPLMDFYWPVRCLWPEVKPLLYQQDVLPKKFQELHRSLELMDRLQHKILEETEPFQTSMATQSVSYQLEKEGDQFKLTLDTRRAVCQAGGKQAESQWEDREKARGWKGSYSYRCQEVRHEFDLPEGLNCESVTCYLAPDGKLHIQAAKALSVEEAERELPIKRSLEEKKQQSEFTDIGHQHRERQQHTGQT</sequence>
<dbReference type="AlphaFoldDB" id="A0AAV1N8J9"/>
<evidence type="ECO:0000313" key="2">
    <source>
        <dbReference type="EMBL" id="CAK6954739.1"/>
    </source>
</evidence>
<name>A0AAV1N8J9_SCOSC</name>
<reference evidence="2 3" key="1">
    <citation type="submission" date="2024-01" db="EMBL/GenBank/DDBJ databases">
        <authorList>
            <person name="Alioto T."/>
            <person name="Alioto T."/>
            <person name="Gomez Garrido J."/>
        </authorList>
    </citation>
    <scope>NUCLEOTIDE SEQUENCE [LARGE SCALE GENOMIC DNA]</scope>
</reference>
<keyword evidence="3" id="KW-1185">Reference proteome</keyword>
<dbReference type="InterPro" id="IPR008978">
    <property type="entry name" value="HSP20-like_chaperone"/>
</dbReference>
<accession>A0AAV1N8J9</accession>
<dbReference type="Proteomes" id="UP001314229">
    <property type="component" value="Unassembled WGS sequence"/>
</dbReference>
<proteinExistence type="predicted"/>
<organism evidence="2 3">
    <name type="scientific">Scomber scombrus</name>
    <name type="common">Atlantic mackerel</name>
    <name type="synonym">Scomber vernalis</name>
    <dbReference type="NCBI Taxonomy" id="13677"/>
    <lineage>
        <taxon>Eukaryota</taxon>
        <taxon>Metazoa</taxon>
        <taxon>Chordata</taxon>
        <taxon>Craniata</taxon>
        <taxon>Vertebrata</taxon>
        <taxon>Euteleostomi</taxon>
        <taxon>Actinopterygii</taxon>
        <taxon>Neopterygii</taxon>
        <taxon>Teleostei</taxon>
        <taxon>Neoteleostei</taxon>
        <taxon>Acanthomorphata</taxon>
        <taxon>Pelagiaria</taxon>
        <taxon>Scombriformes</taxon>
        <taxon>Scombridae</taxon>
        <taxon>Scomber</taxon>
    </lineage>
</organism>
<evidence type="ECO:0000313" key="3">
    <source>
        <dbReference type="Proteomes" id="UP001314229"/>
    </source>
</evidence>
<dbReference type="EMBL" id="CAWUFR010000018">
    <property type="protein sequence ID" value="CAK6954739.1"/>
    <property type="molecule type" value="Genomic_DNA"/>
</dbReference>